<dbReference type="SUPFAM" id="SSF52540">
    <property type="entry name" value="P-loop containing nucleoside triphosphate hydrolases"/>
    <property type="match status" value="1"/>
</dbReference>
<dbReference type="Gene3D" id="3.40.50.300">
    <property type="entry name" value="P-loop containing nucleotide triphosphate hydrolases"/>
    <property type="match status" value="1"/>
</dbReference>
<proteinExistence type="inferred from homology"/>
<sequence>MLEVSNLGVRYGRHVALEGISTQISKGEICVILGANGAGKSSLLGAIAGLVGKESGSRVVMNGKDVSGLEAHLIVEEGIALVPEGRGIFGDFTVAENLRIGAHASRAKANAAKTLAFVYDLFPRLAEREEQLAQTMSGGEQQMVAIGRALMSKPDILMLDEPSLGLSPLLSKNLFKSLATIAAEGIGILLVEQNARLSLKTADRGYLIETGRIVGEGAAAELLHDPTVERAYLGGASASAVR</sequence>
<dbReference type="EMBL" id="JBHUGY010000034">
    <property type="protein sequence ID" value="MFD2055799.1"/>
    <property type="molecule type" value="Genomic_DNA"/>
</dbReference>
<evidence type="ECO:0000259" key="6">
    <source>
        <dbReference type="PROSITE" id="PS50893"/>
    </source>
</evidence>
<name>A0ABW4WJU7_9HYPH</name>
<dbReference type="InterPro" id="IPR027417">
    <property type="entry name" value="P-loop_NTPase"/>
</dbReference>
<organism evidence="7 8">
    <name type="scientific">Mesorhizobium calcicola</name>
    <dbReference type="NCBI Taxonomy" id="1300310"/>
    <lineage>
        <taxon>Bacteria</taxon>
        <taxon>Pseudomonadati</taxon>
        <taxon>Pseudomonadota</taxon>
        <taxon>Alphaproteobacteria</taxon>
        <taxon>Hyphomicrobiales</taxon>
        <taxon>Phyllobacteriaceae</taxon>
        <taxon>Mesorhizobium</taxon>
    </lineage>
</organism>
<protein>
    <submittedName>
        <fullName evidence="7">ABC transporter ATP-binding protein</fullName>
    </submittedName>
</protein>
<dbReference type="PANTHER" id="PTHR43820">
    <property type="entry name" value="HIGH-AFFINITY BRANCHED-CHAIN AMINO ACID TRANSPORT ATP-BINDING PROTEIN LIVF"/>
    <property type="match status" value="1"/>
</dbReference>
<evidence type="ECO:0000313" key="7">
    <source>
        <dbReference type="EMBL" id="MFD2055799.1"/>
    </source>
</evidence>
<evidence type="ECO:0000256" key="4">
    <source>
        <dbReference type="ARBA" id="ARBA00022840"/>
    </source>
</evidence>
<comment type="caution">
    <text evidence="7">The sequence shown here is derived from an EMBL/GenBank/DDBJ whole genome shotgun (WGS) entry which is preliminary data.</text>
</comment>
<keyword evidence="8" id="KW-1185">Reference proteome</keyword>
<dbReference type="InterPro" id="IPR052156">
    <property type="entry name" value="BCAA_Transport_ATP-bd_LivF"/>
</dbReference>
<dbReference type="PROSITE" id="PS00211">
    <property type="entry name" value="ABC_TRANSPORTER_1"/>
    <property type="match status" value="1"/>
</dbReference>
<evidence type="ECO:0000256" key="2">
    <source>
        <dbReference type="ARBA" id="ARBA00022448"/>
    </source>
</evidence>
<dbReference type="CDD" id="cd03224">
    <property type="entry name" value="ABC_TM1139_LivF_branched"/>
    <property type="match status" value="1"/>
</dbReference>
<dbReference type="InterPro" id="IPR017871">
    <property type="entry name" value="ABC_transporter-like_CS"/>
</dbReference>
<keyword evidence="5" id="KW-0029">Amino-acid transport</keyword>
<dbReference type="GO" id="GO:0005524">
    <property type="term" value="F:ATP binding"/>
    <property type="evidence" value="ECO:0007669"/>
    <property type="project" value="UniProtKB-KW"/>
</dbReference>
<comment type="similarity">
    <text evidence="1">Belongs to the ABC transporter superfamily.</text>
</comment>
<dbReference type="PROSITE" id="PS50893">
    <property type="entry name" value="ABC_TRANSPORTER_2"/>
    <property type="match status" value="1"/>
</dbReference>
<dbReference type="SMART" id="SM00382">
    <property type="entry name" value="AAA"/>
    <property type="match status" value="1"/>
</dbReference>
<dbReference type="InterPro" id="IPR003439">
    <property type="entry name" value="ABC_transporter-like_ATP-bd"/>
</dbReference>
<feature type="domain" description="ABC transporter" evidence="6">
    <location>
        <begin position="2"/>
        <end position="235"/>
    </location>
</feature>
<dbReference type="Pfam" id="PF00005">
    <property type="entry name" value="ABC_tran"/>
    <property type="match status" value="1"/>
</dbReference>
<keyword evidence="3" id="KW-0547">Nucleotide-binding</keyword>
<keyword evidence="4 7" id="KW-0067">ATP-binding</keyword>
<dbReference type="PANTHER" id="PTHR43820:SF4">
    <property type="entry name" value="HIGH-AFFINITY BRANCHED-CHAIN AMINO ACID TRANSPORT ATP-BINDING PROTEIN LIVF"/>
    <property type="match status" value="1"/>
</dbReference>
<dbReference type="InterPro" id="IPR003593">
    <property type="entry name" value="AAA+_ATPase"/>
</dbReference>
<evidence type="ECO:0000313" key="8">
    <source>
        <dbReference type="Proteomes" id="UP001597349"/>
    </source>
</evidence>
<gene>
    <name evidence="7" type="ORF">ACFSQT_22865</name>
</gene>
<accession>A0ABW4WJU7</accession>
<keyword evidence="2" id="KW-0813">Transport</keyword>
<evidence type="ECO:0000256" key="5">
    <source>
        <dbReference type="ARBA" id="ARBA00022970"/>
    </source>
</evidence>
<reference evidence="8" key="1">
    <citation type="journal article" date="2019" name="Int. J. Syst. Evol. Microbiol.">
        <title>The Global Catalogue of Microorganisms (GCM) 10K type strain sequencing project: providing services to taxonomists for standard genome sequencing and annotation.</title>
        <authorList>
            <consortium name="The Broad Institute Genomics Platform"/>
            <consortium name="The Broad Institute Genome Sequencing Center for Infectious Disease"/>
            <person name="Wu L."/>
            <person name="Ma J."/>
        </authorList>
    </citation>
    <scope>NUCLEOTIDE SEQUENCE [LARGE SCALE GENOMIC DNA]</scope>
    <source>
        <strain evidence="8">CGMCC 1.16226</strain>
    </source>
</reference>
<evidence type="ECO:0000256" key="3">
    <source>
        <dbReference type="ARBA" id="ARBA00022741"/>
    </source>
</evidence>
<dbReference type="Proteomes" id="UP001597349">
    <property type="component" value="Unassembled WGS sequence"/>
</dbReference>
<dbReference type="RefSeq" id="WP_379022374.1">
    <property type="nucleotide sequence ID" value="NZ_JBHUGY010000034.1"/>
</dbReference>
<evidence type="ECO:0000256" key="1">
    <source>
        <dbReference type="ARBA" id="ARBA00005417"/>
    </source>
</evidence>